<evidence type="ECO:0000313" key="2">
    <source>
        <dbReference type="Proteomes" id="UP000177913"/>
    </source>
</evidence>
<evidence type="ECO:0000313" key="1">
    <source>
        <dbReference type="EMBL" id="OGK24562.1"/>
    </source>
</evidence>
<comment type="caution">
    <text evidence="1">The sequence shown here is derived from an EMBL/GenBank/DDBJ whole genome shotgun (WGS) entry which is preliminary data.</text>
</comment>
<proteinExistence type="predicted"/>
<sequence length="60" mass="7039">MDILNGYPVLEGLGKISKDQADEKALNEYSRFRVIQDRSYKNDFEKMIKVVKQKSSRTKE</sequence>
<protein>
    <submittedName>
        <fullName evidence="1">Uncharacterized protein</fullName>
    </submittedName>
</protein>
<gene>
    <name evidence="1" type="ORF">A3C25_05670</name>
</gene>
<reference evidence="1 2" key="1">
    <citation type="journal article" date="2016" name="Nat. Commun.">
        <title>Thousands of microbial genomes shed light on interconnected biogeochemical processes in an aquifer system.</title>
        <authorList>
            <person name="Anantharaman K."/>
            <person name="Brown C.T."/>
            <person name="Hug L.A."/>
            <person name="Sharon I."/>
            <person name="Castelle C.J."/>
            <person name="Probst A.J."/>
            <person name="Thomas B.C."/>
            <person name="Singh A."/>
            <person name="Wilkins M.J."/>
            <person name="Karaoz U."/>
            <person name="Brodie E.L."/>
            <person name="Williams K.H."/>
            <person name="Hubbard S.S."/>
            <person name="Banfield J.F."/>
        </authorList>
    </citation>
    <scope>NUCLEOTIDE SEQUENCE [LARGE SCALE GENOMIC DNA]</scope>
</reference>
<dbReference type="AlphaFoldDB" id="A0A1F7H1F7"/>
<dbReference type="Proteomes" id="UP000177913">
    <property type="component" value="Unassembled WGS sequence"/>
</dbReference>
<organism evidence="1 2">
    <name type="scientific">Candidatus Roizmanbacteria bacterium RIFCSPHIGHO2_02_FULL_38_11</name>
    <dbReference type="NCBI Taxonomy" id="1802039"/>
    <lineage>
        <taxon>Bacteria</taxon>
        <taxon>Candidatus Roizmaniibacteriota</taxon>
    </lineage>
</organism>
<accession>A0A1F7H1F7</accession>
<dbReference type="EMBL" id="MFZO01000032">
    <property type="protein sequence ID" value="OGK24562.1"/>
    <property type="molecule type" value="Genomic_DNA"/>
</dbReference>
<name>A0A1F7H1F7_9BACT</name>